<name>A0ABW6KET0_9BACI</name>
<reference evidence="1 2" key="1">
    <citation type="submission" date="2024-08" db="EMBL/GenBank/DDBJ databases">
        <title>Two novel Cytobacillus novel species.</title>
        <authorList>
            <person name="Liu G."/>
        </authorList>
    </citation>
    <scope>NUCLEOTIDE SEQUENCE [LARGE SCALE GENOMIC DNA]</scope>
    <source>
        <strain evidence="1 2">FJAT-54145</strain>
    </source>
</reference>
<accession>A0ABW6KET0</accession>
<dbReference type="EMBL" id="JBIACK010000005">
    <property type="protein sequence ID" value="MFE8701403.1"/>
    <property type="molecule type" value="Genomic_DNA"/>
</dbReference>
<sequence length="155" mass="16944">MGNNLPCCPDLQPPASFFDVTCIEGREGFDEEYRVALISVENPTDDTTEVTYQVCRCAGDISHVTFEVCGAGPTPIAMGESPNVLPPNTEPDNLPYTSAKFEWTFGDDDCAELVLTYDTAFQFEEGVTFREIEVSIFQAGELFTSTILGPCFGEA</sequence>
<comment type="caution">
    <text evidence="1">The sequence shown here is derived from an EMBL/GenBank/DDBJ whole genome shotgun (WGS) entry which is preliminary data.</text>
</comment>
<organism evidence="1 2">
    <name type="scientific">Cytobacillus spartinae</name>
    <dbReference type="NCBI Taxonomy" id="3299023"/>
    <lineage>
        <taxon>Bacteria</taxon>
        <taxon>Bacillati</taxon>
        <taxon>Bacillota</taxon>
        <taxon>Bacilli</taxon>
        <taxon>Bacillales</taxon>
        <taxon>Bacillaceae</taxon>
        <taxon>Cytobacillus</taxon>
    </lineage>
</organism>
<protein>
    <submittedName>
        <fullName evidence="1">Uncharacterized protein</fullName>
    </submittedName>
</protein>
<keyword evidence="2" id="KW-1185">Reference proteome</keyword>
<evidence type="ECO:0000313" key="2">
    <source>
        <dbReference type="Proteomes" id="UP001601059"/>
    </source>
</evidence>
<dbReference type="RefSeq" id="WP_389361369.1">
    <property type="nucleotide sequence ID" value="NZ_JBIACK010000005.1"/>
</dbReference>
<dbReference type="Proteomes" id="UP001601059">
    <property type="component" value="Unassembled WGS sequence"/>
</dbReference>
<gene>
    <name evidence="1" type="ORF">ACFYKX_12430</name>
</gene>
<evidence type="ECO:0000313" key="1">
    <source>
        <dbReference type="EMBL" id="MFE8701403.1"/>
    </source>
</evidence>
<proteinExistence type="predicted"/>